<evidence type="ECO:0000256" key="1">
    <source>
        <dbReference type="ARBA" id="ARBA00001678"/>
    </source>
</evidence>
<dbReference type="GO" id="GO:0000272">
    <property type="term" value="P:polysaccharide catabolic process"/>
    <property type="evidence" value="ECO:0007669"/>
    <property type="project" value="InterPro"/>
</dbReference>
<keyword evidence="9" id="KW-1185">Reference proteome</keyword>
<dbReference type="InterPro" id="IPR017853">
    <property type="entry name" value="GH"/>
</dbReference>
<dbReference type="Pfam" id="PF26410">
    <property type="entry name" value="GH5_mannosidase"/>
    <property type="match status" value="1"/>
</dbReference>
<protein>
    <recommendedName>
        <fullName evidence="3">mannan endo-1,4-beta-mannosidase</fullName>
        <ecNumber evidence="3">3.2.1.78</ecNumber>
    </recommendedName>
</protein>
<keyword evidence="4" id="KW-0378">Hydrolase</keyword>
<keyword evidence="7" id="KW-0472">Membrane</keyword>
<dbReference type="Gene3D" id="3.20.20.80">
    <property type="entry name" value="Glycosidases"/>
    <property type="match status" value="1"/>
</dbReference>
<dbReference type="Proteomes" id="UP000813463">
    <property type="component" value="Chromosome 5"/>
</dbReference>
<keyword evidence="5" id="KW-0326">Glycosidase</keyword>
<feature type="region of interest" description="Disordered" evidence="6">
    <location>
        <begin position="437"/>
        <end position="456"/>
    </location>
</feature>
<keyword evidence="7" id="KW-0812">Transmembrane</keyword>
<feature type="transmembrane region" description="Helical" evidence="7">
    <location>
        <begin position="14"/>
        <end position="32"/>
    </location>
</feature>
<evidence type="ECO:0000256" key="5">
    <source>
        <dbReference type="ARBA" id="ARBA00023295"/>
    </source>
</evidence>
<dbReference type="InterPro" id="IPR045053">
    <property type="entry name" value="MAN-like"/>
</dbReference>
<dbReference type="AlphaFoldDB" id="A0A9R0JL19"/>
<evidence type="ECO:0000256" key="6">
    <source>
        <dbReference type="SAM" id="MobiDB-lite"/>
    </source>
</evidence>
<comment type="similarity">
    <text evidence="2">Belongs to the glycosyl hydrolase 5 (cellulase A) family.</text>
</comment>
<evidence type="ECO:0000256" key="2">
    <source>
        <dbReference type="ARBA" id="ARBA00005641"/>
    </source>
</evidence>
<evidence type="ECO:0000259" key="8">
    <source>
        <dbReference type="Pfam" id="PF26410"/>
    </source>
</evidence>
<dbReference type="KEGG" id="soe:110778424"/>
<dbReference type="GO" id="GO:0016985">
    <property type="term" value="F:mannan endo-1,4-beta-mannosidase activity"/>
    <property type="evidence" value="ECO:0000318"/>
    <property type="project" value="GO_Central"/>
</dbReference>
<comment type="catalytic activity">
    <reaction evidence="1">
        <text>Random hydrolysis of (1-&gt;4)-beta-D-mannosidic linkages in mannans, galactomannans and glucomannans.</text>
        <dbReference type="EC" id="3.2.1.78"/>
    </reaction>
</comment>
<evidence type="ECO:0000256" key="3">
    <source>
        <dbReference type="ARBA" id="ARBA00012706"/>
    </source>
</evidence>
<sequence>MKKTKNNSEWREKYAYPILGIATISTILYLNFNDQLNFEFPIIFWQKNMGFVGVNSTNFIIINGHDDHHQDDQRVYVNGWNSYWLMEASVWDPSRSKVSKMLKRGAQMGLNVCRTWAFSDGPGPNSLQILPGVFNERVLKGLDYVIVEARKNGIRLIFSLVNNLNAFGGKAQYVKWAQDAGINISSSTDSFFADSTIKGYYKAYIKAIVARKNSLSGVIYSEEPAIFAWELMNEPRCDSDCSSILQAWITEMVAYIKSLDQKHLVTIGLEGFYGPKTAEKSKVNPGEWAASLGTDFMQNSAIDGIDFASVHAYPDSWMPHANTTAKLDFLQMWLDSHISDGDNILKKPILFTEVGYPINDKGGGISYGDTSLKTVYDSIFESAKKGQAGAGALIWQLLVEGMEEYGDRFSLVAWEQPSTYKMMVEQSCKLSNINTGKRKSAGELNGKDPCSGIKYP</sequence>
<evidence type="ECO:0000256" key="4">
    <source>
        <dbReference type="ARBA" id="ARBA00022801"/>
    </source>
</evidence>
<dbReference type="GeneID" id="110778424"/>
<dbReference type="PANTHER" id="PTHR31451">
    <property type="match status" value="1"/>
</dbReference>
<keyword evidence="7" id="KW-1133">Transmembrane helix</keyword>
<evidence type="ECO:0000313" key="9">
    <source>
        <dbReference type="Proteomes" id="UP000813463"/>
    </source>
</evidence>
<dbReference type="PANTHER" id="PTHR31451:SF51">
    <property type="entry name" value="MANNAN ENDO-1,4-BETA-MANNOSIDASE 6"/>
    <property type="match status" value="1"/>
</dbReference>
<proteinExistence type="inferred from homology"/>
<dbReference type="EC" id="3.2.1.78" evidence="3"/>
<organism evidence="9 10">
    <name type="scientific">Spinacia oleracea</name>
    <name type="common">Spinach</name>
    <dbReference type="NCBI Taxonomy" id="3562"/>
    <lineage>
        <taxon>Eukaryota</taxon>
        <taxon>Viridiplantae</taxon>
        <taxon>Streptophyta</taxon>
        <taxon>Embryophyta</taxon>
        <taxon>Tracheophyta</taxon>
        <taxon>Spermatophyta</taxon>
        <taxon>Magnoliopsida</taxon>
        <taxon>eudicotyledons</taxon>
        <taxon>Gunneridae</taxon>
        <taxon>Pentapetalae</taxon>
        <taxon>Caryophyllales</taxon>
        <taxon>Chenopodiaceae</taxon>
        <taxon>Chenopodioideae</taxon>
        <taxon>Anserineae</taxon>
        <taxon>Spinacia</taxon>
    </lineage>
</organism>
<dbReference type="GO" id="GO:0005576">
    <property type="term" value="C:extracellular region"/>
    <property type="evidence" value="ECO:0007669"/>
    <property type="project" value="UniProtKB-SubCell"/>
</dbReference>
<dbReference type="RefSeq" id="XP_021838676.2">
    <property type="nucleotide sequence ID" value="XM_021982984.2"/>
</dbReference>
<name>A0A9R0JL19_SPIOL</name>
<feature type="domain" description="Glycoside hydrolase family 5" evidence="8">
    <location>
        <begin position="69"/>
        <end position="395"/>
    </location>
</feature>
<accession>A0A9R0JL19</accession>
<gene>
    <name evidence="10" type="primary">LOC110778424</name>
</gene>
<evidence type="ECO:0000313" key="10">
    <source>
        <dbReference type="RefSeq" id="XP_021838676.2"/>
    </source>
</evidence>
<evidence type="ECO:0000256" key="7">
    <source>
        <dbReference type="SAM" id="Phobius"/>
    </source>
</evidence>
<reference evidence="9" key="1">
    <citation type="journal article" date="2021" name="Nat. Commun.">
        <title>Genomic analyses provide insights into spinach domestication and the genetic basis of agronomic traits.</title>
        <authorList>
            <person name="Cai X."/>
            <person name="Sun X."/>
            <person name="Xu C."/>
            <person name="Sun H."/>
            <person name="Wang X."/>
            <person name="Ge C."/>
            <person name="Zhang Z."/>
            <person name="Wang Q."/>
            <person name="Fei Z."/>
            <person name="Jiao C."/>
            <person name="Wang Q."/>
        </authorList>
    </citation>
    <scope>NUCLEOTIDE SEQUENCE [LARGE SCALE GENOMIC DNA]</scope>
    <source>
        <strain evidence="9">cv. Varoflay</strain>
    </source>
</reference>
<dbReference type="InterPro" id="IPR001547">
    <property type="entry name" value="Glyco_hydro_5"/>
</dbReference>
<dbReference type="SUPFAM" id="SSF51445">
    <property type="entry name" value="(Trans)glycosidases"/>
    <property type="match status" value="1"/>
</dbReference>
<reference evidence="10" key="2">
    <citation type="submission" date="2025-08" db="UniProtKB">
        <authorList>
            <consortium name="RefSeq"/>
        </authorList>
    </citation>
    <scope>IDENTIFICATION</scope>
    <source>
        <tissue evidence="10">Leaf</tissue>
    </source>
</reference>